<keyword evidence="10" id="KW-1185">Reference proteome</keyword>
<dbReference type="AlphaFoldDB" id="A0AAD2HUS6"/>
<keyword evidence="4" id="KW-0378">Hydrolase</keyword>
<reference evidence="9" key="1">
    <citation type="submission" date="2023-11" db="EMBL/GenBank/DDBJ databases">
        <authorList>
            <person name="De Vega J J."/>
            <person name="De Vega J J."/>
        </authorList>
    </citation>
    <scope>NUCLEOTIDE SEQUENCE</scope>
</reference>
<evidence type="ECO:0000256" key="5">
    <source>
        <dbReference type="ARBA" id="ARBA00038092"/>
    </source>
</evidence>
<evidence type="ECO:0000256" key="2">
    <source>
        <dbReference type="ARBA" id="ARBA00022574"/>
    </source>
</evidence>
<proteinExistence type="inferred from homology"/>
<keyword evidence="2" id="KW-0853">WD repeat</keyword>
<dbReference type="InterPro" id="IPR052415">
    <property type="entry name" value="Diphthine_MTase"/>
</dbReference>
<comment type="catalytic activity">
    <reaction evidence="7">
        <text>diphthine methyl ester-[translation elongation factor 2] + H2O = diphthine-[translation elongation factor 2] + methanol + H(+)</text>
        <dbReference type="Rhea" id="RHEA:42656"/>
        <dbReference type="Rhea" id="RHEA-COMP:10172"/>
        <dbReference type="Rhea" id="RHEA-COMP:10173"/>
        <dbReference type="ChEBI" id="CHEBI:15377"/>
        <dbReference type="ChEBI" id="CHEBI:15378"/>
        <dbReference type="ChEBI" id="CHEBI:17790"/>
        <dbReference type="ChEBI" id="CHEBI:79005"/>
        <dbReference type="ChEBI" id="CHEBI:82696"/>
        <dbReference type="EC" id="3.1.1.97"/>
    </reaction>
</comment>
<dbReference type="EMBL" id="CAVNYO010000055">
    <property type="protein sequence ID" value="CAK5264404.1"/>
    <property type="molecule type" value="Genomic_DNA"/>
</dbReference>
<evidence type="ECO:0000256" key="1">
    <source>
        <dbReference type="ARBA" id="ARBA00005156"/>
    </source>
</evidence>
<dbReference type="EMBL" id="CAVNYO010000440">
    <property type="protein sequence ID" value="CAK5280532.1"/>
    <property type="molecule type" value="Genomic_DNA"/>
</dbReference>
<protein>
    <recommendedName>
        <fullName evidence="6">methylated diphthine methylhydrolase</fullName>
        <ecNumber evidence="6">3.1.1.97</ecNumber>
    </recommendedName>
</protein>
<dbReference type="PANTHER" id="PTHR46042:SF1">
    <property type="entry name" value="DIPHTHINE METHYLTRANSFERASE"/>
    <property type="match status" value="1"/>
</dbReference>
<name>A0AAD2HUS6_9AGAR</name>
<comment type="similarity">
    <text evidence="5">Belongs to the DPH7 family.</text>
</comment>
<organism evidence="9 10">
    <name type="scientific">Mycena citricolor</name>
    <dbReference type="NCBI Taxonomy" id="2018698"/>
    <lineage>
        <taxon>Eukaryota</taxon>
        <taxon>Fungi</taxon>
        <taxon>Dikarya</taxon>
        <taxon>Basidiomycota</taxon>
        <taxon>Agaricomycotina</taxon>
        <taxon>Agaricomycetes</taxon>
        <taxon>Agaricomycetidae</taxon>
        <taxon>Agaricales</taxon>
        <taxon>Marasmiineae</taxon>
        <taxon>Mycenaceae</taxon>
        <taxon>Mycena</taxon>
    </lineage>
</organism>
<dbReference type="InterPro" id="IPR015943">
    <property type="entry name" value="WD40/YVTN_repeat-like_dom_sf"/>
</dbReference>
<dbReference type="GO" id="GO:0005737">
    <property type="term" value="C:cytoplasm"/>
    <property type="evidence" value="ECO:0007669"/>
    <property type="project" value="TreeGrafter"/>
</dbReference>
<dbReference type="Pfam" id="PF00400">
    <property type="entry name" value="WD40"/>
    <property type="match status" value="1"/>
</dbReference>
<dbReference type="PANTHER" id="PTHR46042">
    <property type="entry name" value="DIPHTHINE METHYLTRANSFERASE"/>
    <property type="match status" value="1"/>
</dbReference>
<evidence type="ECO:0000313" key="9">
    <source>
        <dbReference type="EMBL" id="CAK5280532.1"/>
    </source>
</evidence>
<comment type="pathway">
    <text evidence="1">Protein modification; peptidyl-diphthamide biosynthesis.</text>
</comment>
<dbReference type="Proteomes" id="UP001295794">
    <property type="component" value="Unassembled WGS sequence"/>
</dbReference>
<evidence type="ECO:0000256" key="3">
    <source>
        <dbReference type="ARBA" id="ARBA00022737"/>
    </source>
</evidence>
<accession>A0AAD2HUS6</accession>
<evidence type="ECO:0000256" key="6">
    <source>
        <dbReference type="ARBA" id="ARBA00039131"/>
    </source>
</evidence>
<dbReference type="GO" id="GO:0017183">
    <property type="term" value="P:protein histidyl modification to diphthamide"/>
    <property type="evidence" value="ECO:0007669"/>
    <property type="project" value="TreeGrafter"/>
</dbReference>
<evidence type="ECO:0000313" key="10">
    <source>
        <dbReference type="Proteomes" id="UP001295794"/>
    </source>
</evidence>
<dbReference type="EC" id="3.1.1.97" evidence="6"/>
<evidence type="ECO:0000313" key="8">
    <source>
        <dbReference type="EMBL" id="CAK5264404.1"/>
    </source>
</evidence>
<dbReference type="InterPro" id="IPR036322">
    <property type="entry name" value="WD40_repeat_dom_sf"/>
</dbReference>
<gene>
    <name evidence="9" type="ORF">MYCIT1_LOCUS31027</name>
    <name evidence="8" type="ORF">MYCIT1_LOCUS4541</name>
</gene>
<evidence type="ECO:0000256" key="7">
    <source>
        <dbReference type="ARBA" id="ARBA00047551"/>
    </source>
</evidence>
<comment type="caution">
    <text evidence="9">The sequence shown here is derived from an EMBL/GenBank/DDBJ whole genome shotgun (WGS) entry which is preliminary data.</text>
</comment>
<keyword evidence="3" id="KW-0677">Repeat</keyword>
<dbReference type="SUPFAM" id="SSF50978">
    <property type="entry name" value="WD40 repeat-like"/>
    <property type="match status" value="1"/>
</dbReference>
<dbReference type="Gene3D" id="2.130.10.10">
    <property type="entry name" value="YVTN repeat-like/Quinoprotein amine dehydrogenase"/>
    <property type="match status" value="1"/>
</dbReference>
<evidence type="ECO:0000256" key="4">
    <source>
        <dbReference type="ARBA" id="ARBA00022801"/>
    </source>
</evidence>
<dbReference type="GO" id="GO:0061685">
    <property type="term" value="F:diphthine methylesterase activity"/>
    <property type="evidence" value="ECO:0007669"/>
    <property type="project" value="UniProtKB-EC"/>
</dbReference>
<sequence>MADSVEFDTIYPADSVEFCPHPSASDLLVCGTYNLVKDAPTAEDSTQKRIGQCLLFKISENPTLALFDAGVTTIQSHPHKENQLAVGSYDNTVRLFDKRKPSVPFAQSDVGGGVWRVKWHPSPERKDDLLVACMHDGFKLVRFDAGDPAIVTRFDRHTSLAYGADWSFSDANAATTVASCSFYDHKLHLWRA</sequence>
<dbReference type="InterPro" id="IPR001680">
    <property type="entry name" value="WD40_rpt"/>
</dbReference>
<dbReference type="SMART" id="SM00320">
    <property type="entry name" value="WD40"/>
    <property type="match status" value="2"/>
</dbReference>